<dbReference type="Gene3D" id="3.40.190.10">
    <property type="entry name" value="Periplasmic binding protein-like II"/>
    <property type="match status" value="2"/>
</dbReference>
<proteinExistence type="predicted"/>
<dbReference type="GO" id="GO:0009279">
    <property type="term" value="C:cell outer membrane"/>
    <property type="evidence" value="ECO:0007669"/>
    <property type="project" value="TreeGrafter"/>
</dbReference>
<dbReference type="GO" id="GO:0008933">
    <property type="term" value="F:peptidoglycan lytic transglycosylase activity"/>
    <property type="evidence" value="ECO:0007669"/>
    <property type="project" value="TreeGrafter"/>
</dbReference>
<evidence type="ECO:0000256" key="1">
    <source>
        <dbReference type="SAM" id="SignalP"/>
    </source>
</evidence>
<dbReference type="GO" id="GO:0009253">
    <property type="term" value="P:peptidoglycan catabolic process"/>
    <property type="evidence" value="ECO:0007669"/>
    <property type="project" value="TreeGrafter"/>
</dbReference>
<dbReference type="Proteomes" id="UP000310016">
    <property type="component" value="Unassembled WGS sequence"/>
</dbReference>
<dbReference type="InterPro" id="IPR023346">
    <property type="entry name" value="Lysozyme-like_dom_sf"/>
</dbReference>
<reference evidence="3 4" key="1">
    <citation type="submission" date="2019-04" db="EMBL/GenBank/DDBJ databases">
        <title>Chitiniphilus eburnea sp. nov., a novel chitinolytic bacterium isolated from aquaculture sludge.</title>
        <authorList>
            <person name="Sheng M."/>
        </authorList>
    </citation>
    <scope>NUCLEOTIDE SEQUENCE [LARGE SCALE GENOMIC DNA]</scope>
    <source>
        <strain evidence="3 4">HX-2-15</strain>
    </source>
</reference>
<dbReference type="SUPFAM" id="SSF53850">
    <property type="entry name" value="Periplasmic binding protein-like II"/>
    <property type="match status" value="1"/>
</dbReference>
<evidence type="ECO:0000259" key="2">
    <source>
        <dbReference type="Pfam" id="PF01464"/>
    </source>
</evidence>
<feature type="chain" id="PRO_5020300699" evidence="1">
    <location>
        <begin position="24"/>
        <end position="475"/>
    </location>
</feature>
<evidence type="ECO:0000313" key="4">
    <source>
        <dbReference type="Proteomes" id="UP000310016"/>
    </source>
</evidence>
<dbReference type="Pfam" id="PF01464">
    <property type="entry name" value="SLT"/>
    <property type="match status" value="1"/>
</dbReference>
<dbReference type="PANTHER" id="PTHR35936:SF32">
    <property type="entry name" value="MEMBRANE-BOUND LYTIC MUREIN TRANSGLYCOSYLASE F"/>
    <property type="match status" value="1"/>
</dbReference>
<name>A0A4U0Q021_9NEIS</name>
<comment type="caution">
    <text evidence="3">The sequence shown here is derived from an EMBL/GenBank/DDBJ whole genome shotgun (WGS) entry which is preliminary data.</text>
</comment>
<dbReference type="PANTHER" id="PTHR35936">
    <property type="entry name" value="MEMBRANE-BOUND LYTIC MUREIN TRANSGLYCOSYLASE F"/>
    <property type="match status" value="1"/>
</dbReference>
<dbReference type="AlphaFoldDB" id="A0A4U0Q021"/>
<dbReference type="OrthoDB" id="9815002at2"/>
<accession>A0A4U0Q021</accession>
<keyword evidence="4" id="KW-1185">Reference proteome</keyword>
<evidence type="ECO:0000313" key="3">
    <source>
        <dbReference type="EMBL" id="TJZ74286.1"/>
    </source>
</evidence>
<organism evidence="3 4">
    <name type="scientific">Chitiniphilus eburneus</name>
    <dbReference type="NCBI Taxonomy" id="2571148"/>
    <lineage>
        <taxon>Bacteria</taxon>
        <taxon>Pseudomonadati</taxon>
        <taxon>Pseudomonadota</taxon>
        <taxon>Betaproteobacteria</taxon>
        <taxon>Neisseriales</taxon>
        <taxon>Chitinibacteraceae</taxon>
        <taxon>Chitiniphilus</taxon>
    </lineage>
</organism>
<dbReference type="InterPro" id="IPR008258">
    <property type="entry name" value="Transglycosylase_SLT_dom_1"/>
</dbReference>
<protein>
    <submittedName>
        <fullName evidence="3">Transporter substrate-binding domain-containing protein</fullName>
    </submittedName>
</protein>
<gene>
    <name evidence="3" type="ORF">FAZ21_08350</name>
</gene>
<sequence>MRIFYSIGIACCLALAMTATAQAAKPKVAAADSEHPQLDSPTELADSDYDPANPPRRVRVLVAKGASTFFFRNGAPHGVEHAMLYQLELFLNRNRPASRAPTRLLYVPVEPGELIPALMAGRGDVAAGLMPVIPGVGQLVEYSSPYLDDRWCLVRHRSRAAVPDLAALDGESLTLPKASFARRVAASQPGLRIMDAAEGASTESLLVSINGGSDAVTLASQYVFKLWQKRLPNLRQDGCIDNAVNVSWAVAPQHPQLLAELNRFIATKGARLASQAATQTQRFLPADGRADLPESAEGGLDRLAVLAPVFQVVAAANDMDWLLLAAIGQRESKLKGVTRQNGPTGVMQVNPSTARKMGVKDPHGNEGNITAAARYLSYLRKMFTRSEIAEDDQLYFMLAAYNAGEGRVQQMRRQAAKEGLDPNRWGGNVEIVARRMVGQRLLDYVSSVNRFYLAYQASERDSSPKAKVASMAERD</sequence>
<dbReference type="Gene3D" id="1.10.530.10">
    <property type="match status" value="1"/>
</dbReference>
<dbReference type="RefSeq" id="WP_136772855.1">
    <property type="nucleotide sequence ID" value="NZ_CP156074.1"/>
</dbReference>
<dbReference type="EMBL" id="SUMF01000006">
    <property type="protein sequence ID" value="TJZ74286.1"/>
    <property type="molecule type" value="Genomic_DNA"/>
</dbReference>
<dbReference type="SUPFAM" id="SSF53955">
    <property type="entry name" value="Lysozyme-like"/>
    <property type="match status" value="1"/>
</dbReference>
<feature type="signal peptide" evidence="1">
    <location>
        <begin position="1"/>
        <end position="23"/>
    </location>
</feature>
<feature type="domain" description="Transglycosylase SLT" evidence="2">
    <location>
        <begin position="310"/>
        <end position="417"/>
    </location>
</feature>
<keyword evidence="1" id="KW-0732">Signal</keyword>